<sequence>MAATGTANSQAVVLGSDGVIQDGPKKLSLVVADALKRWYAETEKEALRGDLKSAALLGQMLNEGYGCKANPERGREWIEKARRRGYRMHRVYCEI</sequence>
<dbReference type="SMART" id="SM00671">
    <property type="entry name" value="SEL1"/>
    <property type="match status" value="1"/>
</dbReference>
<evidence type="ECO:0000313" key="1">
    <source>
        <dbReference type="EMBL" id="KFM28222.1"/>
    </source>
</evidence>
<dbReference type="InterPro" id="IPR011990">
    <property type="entry name" value="TPR-like_helical_dom_sf"/>
</dbReference>
<dbReference type="Proteomes" id="UP000028924">
    <property type="component" value="Unassembled WGS sequence"/>
</dbReference>
<dbReference type="Gene3D" id="1.25.40.10">
    <property type="entry name" value="Tetratricopeptide repeat domain"/>
    <property type="match status" value="1"/>
</dbReference>
<organism evidence="1 2">
    <name type="scientific">Auxenochlorella protothecoides</name>
    <name type="common">Green microalga</name>
    <name type="synonym">Chlorella protothecoides</name>
    <dbReference type="NCBI Taxonomy" id="3075"/>
    <lineage>
        <taxon>Eukaryota</taxon>
        <taxon>Viridiplantae</taxon>
        <taxon>Chlorophyta</taxon>
        <taxon>core chlorophytes</taxon>
        <taxon>Trebouxiophyceae</taxon>
        <taxon>Chlorellales</taxon>
        <taxon>Chlorellaceae</taxon>
        <taxon>Auxenochlorella</taxon>
    </lineage>
</organism>
<proteinExistence type="predicted"/>
<dbReference type="RefSeq" id="XP_011401235.1">
    <property type="nucleotide sequence ID" value="XM_011402933.1"/>
</dbReference>
<dbReference type="STRING" id="3075.A0A087SR68"/>
<dbReference type="PANTHER" id="PTHR36792:SF5">
    <property type="entry name" value="SEL1 REPEAT PROTEIN"/>
    <property type="match status" value="1"/>
</dbReference>
<keyword evidence="2" id="KW-1185">Reference proteome</keyword>
<dbReference type="InterPro" id="IPR006597">
    <property type="entry name" value="Sel1-like"/>
</dbReference>
<reference evidence="1 2" key="1">
    <citation type="journal article" date="2014" name="BMC Genomics">
        <title>Oil accumulation mechanisms of the oleaginous microalga Chlorella protothecoides revealed through its genome, transcriptomes, and proteomes.</title>
        <authorList>
            <person name="Gao C."/>
            <person name="Wang Y."/>
            <person name="Shen Y."/>
            <person name="Yan D."/>
            <person name="He X."/>
            <person name="Dai J."/>
            <person name="Wu Q."/>
        </authorList>
    </citation>
    <scope>NUCLEOTIDE SEQUENCE [LARGE SCALE GENOMIC DNA]</scope>
    <source>
        <strain evidence="1 2">0710</strain>
    </source>
</reference>
<dbReference type="SUPFAM" id="SSF81901">
    <property type="entry name" value="HCP-like"/>
    <property type="match status" value="1"/>
</dbReference>
<evidence type="ECO:0000313" key="2">
    <source>
        <dbReference type="Proteomes" id="UP000028924"/>
    </source>
</evidence>
<dbReference type="PANTHER" id="PTHR36792">
    <property type="entry name" value="EXPRESSED PROTEIN"/>
    <property type="match status" value="1"/>
</dbReference>
<dbReference type="KEGG" id="apro:F751_6989"/>
<accession>A0A087SR68</accession>
<protein>
    <submittedName>
        <fullName evidence="1">Uncharacterized protein</fullName>
    </submittedName>
</protein>
<dbReference type="AlphaFoldDB" id="A0A087SR68"/>
<gene>
    <name evidence="1" type="ORF">F751_6989</name>
</gene>
<dbReference type="EMBL" id="KL662165">
    <property type="protein sequence ID" value="KFM28222.1"/>
    <property type="molecule type" value="Genomic_DNA"/>
</dbReference>
<name>A0A087SR68_AUXPR</name>
<dbReference type="GeneID" id="23618380"/>
<dbReference type="OrthoDB" id="2384430at2759"/>